<keyword evidence="3" id="KW-0966">Cell projection</keyword>
<dbReference type="EMBL" id="LDWY01000011">
    <property type="protein sequence ID" value="PHY92151.1"/>
    <property type="molecule type" value="Genomic_DNA"/>
</dbReference>
<keyword evidence="5" id="KW-1185">Reference proteome</keyword>
<comment type="caution">
    <text evidence="3">The sequence shown here is derived from an EMBL/GenBank/DDBJ whole genome shotgun (WGS) entry which is preliminary data.</text>
</comment>
<dbReference type="Pfam" id="PF24323">
    <property type="entry name" value="DUF7494"/>
    <property type="match status" value="1"/>
</dbReference>
<evidence type="ECO:0000313" key="4">
    <source>
        <dbReference type="Proteomes" id="UP000237472"/>
    </source>
</evidence>
<dbReference type="Proteomes" id="UP000811399">
    <property type="component" value="Unassembled WGS sequence"/>
</dbReference>
<evidence type="ECO:0000313" key="3">
    <source>
        <dbReference type="EMBL" id="PHY92151.1"/>
    </source>
</evidence>
<dbReference type="Gene3D" id="1.25.40.10">
    <property type="entry name" value="Tetratricopeptide repeat domain"/>
    <property type="match status" value="1"/>
</dbReference>
<evidence type="ECO:0000313" key="2">
    <source>
        <dbReference type="EMBL" id="MBS4240158.1"/>
    </source>
</evidence>
<dbReference type="OrthoDB" id="5337154at2"/>
<evidence type="ECO:0000259" key="1">
    <source>
        <dbReference type="Pfam" id="PF24323"/>
    </source>
</evidence>
<dbReference type="InterPro" id="IPR055917">
    <property type="entry name" value="DUF7494"/>
</dbReference>
<dbReference type="AlphaFoldDB" id="A0A2G4R6I0"/>
<keyword evidence="3" id="KW-0969">Cilium</keyword>
<protein>
    <submittedName>
        <fullName evidence="3">Flagellar protein</fullName>
    </submittedName>
</protein>
<reference evidence="3" key="2">
    <citation type="submission" date="2015-06" db="EMBL/GenBank/DDBJ databases">
        <authorList>
            <person name="Hoefler B.C."/>
            <person name="Straight P.D."/>
        </authorList>
    </citation>
    <scope>NUCLEOTIDE SEQUENCE [LARGE SCALE GENOMIC DNA]</scope>
    <source>
        <strain evidence="3">73/13</strain>
    </source>
</reference>
<reference evidence="2 5" key="4">
    <citation type="journal article" date="2021" name="Syst. Appl. Microbiol.">
        <title>nCampylobacter vulpis sp. nov. isolated from wild red foxes.</title>
        <authorList>
            <person name="Parisi A."/>
            <person name="Chiara M."/>
            <person name="Caffara M."/>
            <person name="Mion D."/>
            <person name="Miller W.G."/>
            <person name="Caruso M."/>
            <person name="Manzari C."/>
            <person name="Florio D."/>
            <person name="Capozzi L."/>
            <person name="D'Erchia A.M."/>
            <person name="Manzulli V."/>
            <person name="Zanoni R.G."/>
        </authorList>
    </citation>
    <scope>NUCLEOTIDE SEQUENCE [LARGE SCALE GENOMIC DNA]</scope>
    <source>
        <strain evidence="2 5">52/13</strain>
    </source>
</reference>
<dbReference type="InterPro" id="IPR011990">
    <property type="entry name" value="TPR-like_helical_dom_sf"/>
</dbReference>
<proteinExistence type="predicted"/>
<dbReference type="Proteomes" id="UP000237472">
    <property type="component" value="Unassembled WGS sequence"/>
</dbReference>
<keyword evidence="3" id="KW-0282">Flagellum</keyword>
<name>A0A2G4R6I0_9BACT</name>
<dbReference type="RefSeq" id="WP_099460921.1">
    <property type="nucleotide sequence ID" value="NZ_LDWY01000011.1"/>
</dbReference>
<reference evidence="4" key="1">
    <citation type="submission" date="2015-06" db="EMBL/GenBank/DDBJ databases">
        <authorList>
            <person name="Parisi A."/>
            <person name="Chiara M."/>
            <person name="Florio D."/>
            <person name="Miccolupo A."/>
            <person name="Manzari C."/>
            <person name="Mion D."/>
            <person name="Caruso M."/>
            <person name="D'erchia A.M."/>
            <person name="Zanoni R."/>
        </authorList>
    </citation>
    <scope>NUCLEOTIDE SEQUENCE [LARGE SCALE GENOMIC DNA]</scope>
    <source>
        <strain evidence="4">73/13</strain>
    </source>
</reference>
<evidence type="ECO:0000313" key="5">
    <source>
        <dbReference type="Proteomes" id="UP000811399"/>
    </source>
</evidence>
<organism evidence="3 4">
    <name type="scientific">Campylobacter vulpis</name>
    <dbReference type="NCBI Taxonomy" id="1655500"/>
    <lineage>
        <taxon>Bacteria</taxon>
        <taxon>Pseudomonadati</taxon>
        <taxon>Campylobacterota</taxon>
        <taxon>Epsilonproteobacteria</taxon>
        <taxon>Campylobacterales</taxon>
        <taxon>Campylobacteraceae</taxon>
        <taxon>Campylobacter</taxon>
    </lineage>
</organism>
<dbReference type="EMBL" id="VJYU01000001">
    <property type="protein sequence ID" value="MBS4240158.1"/>
    <property type="molecule type" value="Genomic_DNA"/>
</dbReference>
<reference evidence="2" key="3">
    <citation type="submission" date="2019-07" db="EMBL/GenBank/DDBJ databases">
        <authorList>
            <person name="Miller W.G."/>
        </authorList>
    </citation>
    <scope>NUCLEOTIDE SEQUENCE</scope>
    <source>
        <strain evidence="2">52/13</strain>
    </source>
</reference>
<feature type="domain" description="DUF7494" evidence="1">
    <location>
        <begin position="17"/>
        <end position="129"/>
    </location>
</feature>
<gene>
    <name evidence="3" type="ORF">AA994_01050</name>
    <name evidence="2" type="ORF">CVU5213_00150</name>
</gene>
<sequence length="788" mass="92241">MRILILLFFSISLAFSFELVLNSGREESEPFAVLHAKNDEPFTCMQKINEAKLFFECEITGVVNNELKNQNFALFDLQFQKEEQKIKMFIFPKINAKMFNLSQNIYEDKELSVLNSHRSKGFTFVFSHQMTSHHMDDGLDFDIVFPHETLPFVGALDLNSDPVIIPQSADINTYLRIKSEFEKGNFMQVITDTQNAIIRYKGSIFMSEFMLYKLRAQSEIYTQNPSIRDQQSLEKMIDEIKTYTRTFTSDKNYAEILHIMLKTYIALSQRKDVDYTMSILENELPKNDFTQLSRLEYADYIYHLNEKDRAIKIYEDIYFNTDNLDLASRAAMALARDYLLNHNAFKAREFTNTILKANASYFGKDIARSLELARLFYTIKDYDISSQIYLHTFSKMPRIDERYEETLKNLALSLAQNAKPNEAKRYIDLYLNEYHDGKYLDSIKKANDEVFFAVGDNNATLLHTRYKDLMKEYELKDESIARKALDEDVKLYFKEKNYPAVLAYKNIIEQSQLPNATKFLEMAAIEELKANLKKDECIEAVKIFTQFSIYEIGQKIENKKQMLACLQRTSKINQALEYIDKNAHEDSIFYHLQKAQIYFDNKQYAKSIALAKEINDSKILKSEEEEFKAYYLQFVSFLRLNHYNDAIKILQILESFPMNFTMVEAYDELISYARDRNMTTTILTYAPKAIDYQNYKGINLFSPNLEFIYLETLQKNAEFDKALELLKDLVKLKLSPSDKARALYTRSQIYESLKDTNAQKQSLKECLEVSGSSNWQNLCREKNTLLAN</sequence>
<accession>A0A2G4R6I0</accession>